<dbReference type="GO" id="GO:0046933">
    <property type="term" value="F:proton-transporting ATP synthase activity, rotational mechanism"/>
    <property type="evidence" value="ECO:0007669"/>
    <property type="project" value="TreeGrafter"/>
</dbReference>
<comment type="similarity">
    <text evidence="3">Belongs to the ATPase A chain family.</text>
</comment>
<geneLocation type="mitochondrion" evidence="15"/>
<keyword evidence="5" id="KW-0813">Transport</keyword>
<feature type="transmembrane region" description="Helical" evidence="14">
    <location>
        <begin position="28"/>
        <end position="48"/>
    </location>
</feature>
<dbReference type="InterPro" id="IPR035908">
    <property type="entry name" value="F0_ATP_A_sf"/>
</dbReference>
<evidence type="ECO:0000256" key="14">
    <source>
        <dbReference type="SAM" id="Phobius"/>
    </source>
</evidence>
<evidence type="ECO:0000256" key="4">
    <source>
        <dbReference type="ARBA" id="ARBA00011648"/>
    </source>
</evidence>
<evidence type="ECO:0000256" key="3">
    <source>
        <dbReference type="ARBA" id="ARBA00006810"/>
    </source>
</evidence>
<reference evidence="15" key="1">
    <citation type="journal article" date="2013" name="PLoS ONE">
        <title>The Mitochondrial Genome of the Prasinophyte Prasinoderma coloniale Reveals Two Trans-Spliced Group I Introns in the Large Subunit rRNA Gene.</title>
        <authorList>
            <person name="Pombert J.F."/>
            <person name="Otis C."/>
            <person name="Turmel M."/>
            <person name="Lemieux C."/>
        </authorList>
    </citation>
    <scope>NUCLEOTIDE SEQUENCE</scope>
</reference>
<evidence type="ECO:0000256" key="8">
    <source>
        <dbReference type="ARBA" id="ARBA00022781"/>
    </source>
</evidence>
<dbReference type="AlphaFoldDB" id="V9PAC7"/>
<feature type="transmembrane region" description="Helical" evidence="14">
    <location>
        <begin position="191"/>
        <end position="212"/>
    </location>
</feature>
<evidence type="ECO:0000256" key="12">
    <source>
        <dbReference type="ARBA" id="ARBA00023310"/>
    </source>
</evidence>
<dbReference type="GO" id="GO:0005743">
    <property type="term" value="C:mitochondrial inner membrane"/>
    <property type="evidence" value="ECO:0007669"/>
    <property type="project" value="UniProtKB-SubCell"/>
</dbReference>
<evidence type="ECO:0000256" key="10">
    <source>
        <dbReference type="ARBA" id="ARBA00023065"/>
    </source>
</evidence>
<evidence type="ECO:0000256" key="7">
    <source>
        <dbReference type="ARBA" id="ARBA00022692"/>
    </source>
</evidence>
<evidence type="ECO:0000256" key="11">
    <source>
        <dbReference type="ARBA" id="ARBA00023136"/>
    </source>
</evidence>
<comment type="subunit">
    <text evidence="4">F-type ATPases have 2 components, CF(1) - the catalytic core - and CF(0) - the membrane proton channel. CF(1) has five subunits: alpha(3), beta(3), gamma(1), delta(1), epsilon(1). CF(0) has three main subunits: a, b and c.</text>
</comment>
<evidence type="ECO:0000256" key="9">
    <source>
        <dbReference type="ARBA" id="ARBA00022989"/>
    </source>
</evidence>
<evidence type="ECO:0000256" key="13">
    <source>
        <dbReference type="RuleBase" id="RU004450"/>
    </source>
</evidence>
<dbReference type="NCBIfam" id="NF004482">
    <property type="entry name" value="PRK05815.2-4"/>
    <property type="match status" value="1"/>
</dbReference>
<protein>
    <recommendedName>
        <fullName evidence="13">ATP synthase subunit a</fullName>
    </recommendedName>
</protein>
<dbReference type="Gene3D" id="1.20.120.220">
    <property type="entry name" value="ATP synthase, F0 complex, subunit A"/>
    <property type="match status" value="1"/>
</dbReference>
<dbReference type="CDD" id="cd00310">
    <property type="entry name" value="ATP-synt_Fo_a_6"/>
    <property type="match status" value="1"/>
</dbReference>
<keyword evidence="8" id="KW-0375">Hydrogen ion transport</keyword>
<evidence type="ECO:0000256" key="1">
    <source>
        <dbReference type="ARBA" id="ARBA00002070"/>
    </source>
</evidence>
<dbReference type="HAMAP" id="MF_01393">
    <property type="entry name" value="ATP_synth_a_bact"/>
    <property type="match status" value="1"/>
</dbReference>
<dbReference type="PANTHER" id="PTHR11410">
    <property type="entry name" value="ATP SYNTHASE SUBUNIT A"/>
    <property type="match status" value="1"/>
</dbReference>
<dbReference type="EMBL" id="KF387569">
    <property type="protein sequence ID" value="AGW52232.1"/>
    <property type="molecule type" value="Genomic_DNA"/>
</dbReference>
<dbReference type="GeneID" id="18251317"/>
<dbReference type="GeneID" id="18251324"/>
<dbReference type="PANTHER" id="PTHR11410:SF0">
    <property type="entry name" value="ATP SYNTHASE SUBUNIT A"/>
    <property type="match status" value="1"/>
</dbReference>
<dbReference type="FunFam" id="1.20.120.220:FF:000003">
    <property type="entry name" value="ATP synthase subunit a"/>
    <property type="match status" value="1"/>
</dbReference>
<feature type="transmembrane region" description="Helical" evidence="14">
    <location>
        <begin position="152"/>
        <end position="171"/>
    </location>
</feature>
<feature type="transmembrane region" description="Helical" evidence="14">
    <location>
        <begin position="251"/>
        <end position="280"/>
    </location>
</feature>
<keyword evidence="11 14" id="KW-0472">Membrane</keyword>
<proteinExistence type="inferred from homology"/>
<dbReference type="GO" id="GO:0045259">
    <property type="term" value="C:proton-transporting ATP synthase complex"/>
    <property type="evidence" value="ECO:0007669"/>
    <property type="project" value="UniProtKB-KW"/>
</dbReference>
<keyword evidence="7 14" id="KW-0812">Transmembrane</keyword>
<dbReference type="NCBIfam" id="TIGR01131">
    <property type="entry name" value="ATP_synt_6_or_A"/>
    <property type="match status" value="1"/>
</dbReference>
<keyword evidence="15" id="KW-0496">Mitochondrion</keyword>
<evidence type="ECO:0000313" key="15">
    <source>
        <dbReference type="EMBL" id="AGW52202.1"/>
    </source>
</evidence>
<dbReference type="InterPro" id="IPR045083">
    <property type="entry name" value="ATP_synth_F0_asu_bact/mt"/>
</dbReference>
<comment type="subcellular location">
    <subcellularLocation>
        <location evidence="2 13">Mitochondrion inner membrane</location>
        <topology evidence="2 13">Multi-pass membrane protein</topology>
    </subcellularLocation>
</comment>
<sequence length="287" mass="31312">MRIFSKHGRCDRFDGDTLSNPPQVGRRILLLILYTLMVFSPLEQFAIIRILTLRVGGLDLSITNSFLMTVLGLSLLLGAYAYTLQESGGKLVPSYTQVCVESQYTFIKGLVGDQLGKEGYPYLSVIYVVFTLILGCNLIGMVPYSFTPTSHFIFTLGLSLSLFIGLVIIGFSRHGLHFFSLLLPAGTPLGLAPFLVLLELISYVFKVISLGVRLAANMLAGHCLLKILAGFVWTMILSGSPLLTLAGALPFGAIVILTGVEFGIAAIQAYVFTMLFCIYLQEALNLH</sequence>
<dbReference type="EMBL" id="KF387569">
    <property type="protein sequence ID" value="AGW52202.1"/>
    <property type="molecule type" value="Genomic_DNA"/>
</dbReference>
<evidence type="ECO:0000256" key="5">
    <source>
        <dbReference type="ARBA" id="ARBA00022448"/>
    </source>
</evidence>
<dbReference type="InterPro" id="IPR000568">
    <property type="entry name" value="ATP_synth_F0_asu"/>
</dbReference>
<dbReference type="RefSeq" id="YP_008999859.1">
    <property type="nucleotide sequence ID" value="NC_023355.1"/>
</dbReference>
<dbReference type="Pfam" id="PF00119">
    <property type="entry name" value="ATP-synt_A"/>
    <property type="match status" value="1"/>
</dbReference>
<dbReference type="PRINTS" id="PR00123">
    <property type="entry name" value="ATPASEA"/>
</dbReference>
<feature type="transmembrane region" description="Helical" evidence="14">
    <location>
        <begin position="224"/>
        <end position="245"/>
    </location>
</feature>
<keyword evidence="12" id="KW-0066">ATP synthesis</keyword>
<dbReference type="SUPFAM" id="SSF81336">
    <property type="entry name" value="F1F0 ATP synthase subunit A"/>
    <property type="match status" value="1"/>
</dbReference>
<name>V9PAC7_9VIRI</name>
<feature type="transmembrane region" description="Helical" evidence="14">
    <location>
        <begin position="60"/>
        <end position="82"/>
    </location>
</feature>
<gene>
    <name evidence="15" type="primary">atp6</name>
</gene>
<feature type="transmembrane region" description="Helical" evidence="14">
    <location>
        <begin position="120"/>
        <end position="140"/>
    </location>
</feature>
<dbReference type="InterPro" id="IPR023011">
    <property type="entry name" value="ATP_synth_F0_asu_AS"/>
</dbReference>
<keyword evidence="6" id="KW-0138">CF(0)</keyword>
<keyword evidence="10" id="KW-0406">Ion transport</keyword>
<organism evidence="15">
    <name type="scientific">Prasinoderma coloniale</name>
    <dbReference type="NCBI Taxonomy" id="156133"/>
    <lineage>
        <taxon>Eukaryota</taxon>
        <taxon>Viridiplantae</taxon>
        <taxon>Prasinodermophyta</taxon>
        <taxon>Prasinodermophyceae</taxon>
        <taxon>Prasinodermales</taxon>
        <taxon>Prasinodermaceae</taxon>
        <taxon>Prasinoderma</taxon>
    </lineage>
</organism>
<evidence type="ECO:0000256" key="6">
    <source>
        <dbReference type="ARBA" id="ARBA00022547"/>
    </source>
</evidence>
<evidence type="ECO:0000256" key="2">
    <source>
        <dbReference type="ARBA" id="ARBA00004448"/>
    </source>
</evidence>
<dbReference type="PROSITE" id="PS00449">
    <property type="entry name" value="ATPASE_A"/>
    <property type="match status" value="1"/>
</dbReference>
<accession>V9PAC7</accession>
<comment type="function">
    <text evidence="1">Mitochondrial membrane ATP synthase (F(1)F(0) ATP synthase or Complex V) produces ATP from ADP in the presence of a proton gradient across the membrane which is generated by electron transport complexes of the respiratory chain. F-type ATPases consist of two structural domains, F(1) - containing the extramembraneous catalytic core and F(0) - containing the membrane proton channel, linked together by a central stalk and a peripheral stalk. During catalysis, ATP synthesis in the catalytic domain of F(1) is coupled via a rotary mechanism of the central stalk subunits to proton translocation. Key component of the proton channel; it may play a direct role in the translocation of protons across the membrane.</text>
</comment>
<dbReference type="RefSeq" id="YP_008999868.1">
    <property type="nucleotide sequence ID" value="NC_023355.1"/>
</dbReference>
<keyword evidence="9 14" id="KW-1133">Transmembrane helix</keyword>